<organism evidence="2 3">
    <name type="scientific">Bradyrhizobium algeriense</name>
    <dbReference type="NCBI Taxonomy" id="634784"/>
    <lineage>
        <taxon>Bacteria</taxon>
        <taxon>Pseudomonadati</taxon>
        <taxon>Pseudomonadota</taxon>
        <taxon>Alphaproteobacteria</taxon>
        <taxon>Hyphomicrobiales</taxon>
        <taxon>Nitrobacteraceae</taxon>
        <taxon>Bradyrhizobium</taxon>
    </lineage>
</organism>
<evidence type="ECO:0000313" key="2">
    <source>
        <dbReference type="EMBL" id="MEH2558007.1"/>
    </source>
</evidence>
<dbReference type="Proteomes" id="UP001364224">
    <property type="component" value="Unassembled WGS sequence"/>
</dbReference>
<dbReference type="EMBL" id="JAZHRV010000001">
    <property type="protein sequence ID" value="MEH2558007.1"/>
    <property type="molecule type" value="Genomic_DNA"/>
</dbReference>
<gene>
    <name evidence="2" type="ORF">V1286_005536</name>
</gene>
<dbReference type="PROSITE" id="PS51186">
    <property type="entry name" value="GNAT"/>
    <property type="match status" value="1"/>
</dbReference>
<comment type="caution">
    <text evidence="2">The sequence shown here is derived from an EMBL/GenBank/DDBJ whole genome shotgun (WGS) entry which is preliminary data.</text>
</comment>
<sequence length="167" mass="18251">MMTVSDCEIALATTDDIPGIVALQSLNLRSNGGALSIEFSSDWFERVLSEMPIIVARREGRIVGYLVSSPLSAAANMPIIQAKLRAYPGSSNPYNHGPVCIAEDERNRRLISAMFQALRKRLRGREGIAFVRRDNAASLSAHAKLGMRQAAEFTHDGEAYVVVAYIA</sequence>
<dbReference type="InterPro" id="IPR000182">
    <property type="entry name" value="GNAT_dom"/>
</dbReference>
<accession>A0ABU8BIR0</accession>
<name>A0ABU8BIR0_9BRAD</name>
<protein>
    <submittedName>
        <fullName evidence="2">L-amino acid N-acyltransferase YncA</fullName>
    </submittedName>
</protein>
<dbReference type="InterPro" id="IPR016181">
    <property type="entry name" value="Acyl_CoA_acyltransferase"/>
</dbReference>
<dbReference type="Pfam" id="PF00583">
    <property type="entry name" value="Acetyltransf_1"/>
    <property type="match status" value="1"/>
</dbReference>
<dbReference type="Gene3D" id="3.40.630.30">
    <property type="match status" value="1"/>
</dbReference>
<proteinExistence type="predicted"/>
<keyword evidence="3" id="KW-1185">Reference proteome</keyword>
<reference evidence="2 3" key="1">
    <citation type="submission" date="2024-02" db="EMBL/GenBank/DDBJ databases">
        <title>Adaptive strategies in a cosmopolitan and abundant soil bacterium.</title>
        <authorList>
            <person name="Carini P."/>
        </authorList>
    </citation>
    <scope>NUCLEOTIDE SEQUENCE [LARGE SCALE GENOMIC DNA]</scope>
    <source>
        <strain evidence="2 3">AZCC 1608</strain>
    </source>
</reference>
<evidence type="ECO:0000313" key="3">
    <source>
        <dbReference type="Proteomes" id="UP001364224"/>
    </source>
</evidence>
<dbReference type="SUPFAM" id="SSF55729">
    <property type="entry name" value="Acyl-CoA N-acyltransferases (Nat)"/>
    <property type="match status" value="1"/>
</dbReference>
<feature type="domain" description="N-acetyltransferase" evidence="1">
    <location>
        <begin position="7"/>
        <end position="167"/>
    </location>
</feature>
<evidence type="ECO:0000259" key="1">
    <source>
        <dbReference type="PROSITE" id="PS51186"/>
    </source>
</evidence>
<dbReference type="RefSeq" id="WP_334484782.1">
    <property type="nucleotide sequence ID" value="NZ_JAZHRV010000001.1"/>
</dbReference>